<feature type="compositionally biased region" description="Polar residues" evidence="1">
    <location>
        <begin position="356"/>
        <end position="376"/>
    </location>
</feature>
<dbReference type="OrthoDB" id="2420608at2759"/>
<feature type="compositionally biased region" description="Basic and acidic residues" evidence="1">
    <location>
        <begin position="135"/>
        <end position="160"/>
    </location>
</feature>
<feature type="compositionally biased region" description="Polar residues" evidence="1">
    <location>
        <begin position="917"/>
        <end position="928"/>
    </location>
</feature>
<dbReference type="PANTHER" id="PTHR15992:SF5">
    <property type="entry name" value="HOLLIDAY JUNCTION RECOGNITION PROTEIN"/>
    <property type="match status" value="1"/>
</dbReference>
<name>A0A167E4P4_COLIC</name>
<feature type="compositionally biased region" description="Acidic residues" evidence="1">
    <location>
        <begin position="121"/>
        <end position="134"/>
    </location>
</feature>
<dbReference type="GO" id="GO:0046982">
    <property type="term" value="F:protein heterodimerization activity"/>
    <property type="evidence" value="ECO:0007669"/>
    <property type="project" value="InterPro"/>
</dbReference>
<feature type="region of interest" description="Disordered" evidence="1">
    <location>
        <begin position="86"/>
        <end position="217"/>
    </location>
</feature>
<feature type="compositionally biased region" description="Polar residues" evidence="1">
    <location>
        <begin position="713"/>
        <end position="733"/>
    </location>
</feature>
<feature type="compositionally biased region" description="Basic and acidic residues" evidence="1">
    <location>
        <begin position="378"/>
        <end position="393"/>
    </location>
</feature>
<reference evidence="2 3" key="1">
    <citation type="submission" date="2015-06" db="EMBL/GenBank/DDBJ databases">
        <title>Survival trade-offs in plant roots during colonization by closely related pathogenic and mutualistic fungi.</title>
        <authorList>
            <person name="Hacquard S."/>
            <person name="Kracher B."/>
            <person name="Hiruma K."/>
            <person name="Weinman A."/>
            <person name="Muench P."/>
            <person name="Garrido Oter R."/>
            <person name="Ver Loren van Themaat E."/>
            <person name="Dallerey J.-F."/>
            <person name="Damm U."/>
            <person name="Henrissat B."/>
            <person name="Lespinet O."/>
            <person name="Thon M."/>
            <person name="Kemen E."/>
            <person name="McHardy A.C."/>
            <person name="Schulze-Lefert P."/>
            <person name="O'Connell R.J."/>
        </authorList>
    </citation>
    <scope>NUCLEOTIDE SEQUENCE [LARGE SCALE GENOMIC DNA]</scope>
    <source>
        <strain evidence="2 3">MAFF 238704</strain>
    </source>
</reference>
<comment type="caution">
    <text evidence="2">The sequence shown here is derived from an EMBL/GenBank/DDBJ whole genome shotgun (WGS) entry which is preliminary data.</text>
</comment>
<feature type="compositionally biased region" description="Polar residues" evidence="1">
    <location>
        <begin position="750"/>
        <end position="766"/>
    </location>
</feature>
<dbReference type="GO" id="GO:0003677">
    <property type="term" value="F:DNA binding"/>
    <property type="evidence" value="ECO:0007669"/>
    <property type="project" value="UniProtKB-KW"/>
</dbReference>
<feature type="region of interest" description="Disordered" evidence="1">
    <location>
        <begin position="1"/>
        <end position="39"/>
    </location>
</feature>
<feature type="compositionally biased region" description="Basic and acidic residues" evidence="1">
    <location>
        <begin position="535"/>
        <end position="545"/>
    </location>
</feature>
<feature type="compositionally biased region" description="Acidic residues" evidence="1">
    <location>
        <begin position="102"/>
        <end position="113"/>
    </location>
</feature>
<evidence type="ECO:0000256" key="1">
    <source>
        <dbReference type="SAM" id="MobiDB-lite"/>
    </source>
</evidence>
<feature type="compositionally biased region" description="Basic and acidic residues" evidence="1">
    <location>
        <begin position="325"/>
        <end position="345"/>
    </location>
</feature>
<evidence type="ECO:0000313" key="3">
    <source>
        <dbReference type="Proteomes" id="UP000076584"/>
    </source>
</evidence>
<accession>A0A167E4P4</accession>
<evidence type="ECO:0000313" key="2">
    <source>
        <dbReference type="EMBL" id="KZL84701.1"/>
    </source>
</evidence>
<dbReference type="GO" id="GO:0042393">
    <property type="term" value="F:histone binding"/>
    <property type="evidence" value="ECO:0007669"/>
    <property type="project" value="InterPro"/>
</dbReference>
<feature type="compositionally biased region" description="Polar residues" evidence="1">
    <location>
        <begin position="947"/>
        <end position="960"/>
    </location>
</feature>
<feature type="region of interest" description="Disordered" evidence="1">
    <location>
        <begin position="528"/>
        <end position="587"/>
    </location>
</feature>
<dbReference type="AlphaFoldDB" id="A0A167E4P4"/>
<dbReference type="InterPro" id="IPR009072">
    <property type="entry name" value="Histone-fold"/>
</dbReference>
<keyword evidence="2" id="KW-0238">DNA-binding</keyword>
<feature type="compositionally biased region" description="Basic and acidic residues" evidence="1">
    <location>
        <begin position="90"/>
        <end position="101"/>
    </location>
</feature>
<dbReference type="GO" id="GO:0005634">
    <property type="term" value="C:nucleus"/>
    <property type="evidence" value="ECO:0007669"/>
    <property type="project" value="InterPro"/>
</dbReference>
<dbReference type="EMBL" id="LFIW01000814">
    <property type="protein sequence ID" value="KZL84701.1"/>
    <property type="molecule type" value="Genomic_DNA"/>
</dbReference>
<feature type="compositionally biased region" description="Polar residues" evidence="1">
    <location>
        <begin position="205"/>
        <end position="215"/>
    </location>
</feature>
<feature type="compositionally biased region" description="Acidic residues" evidence="1">
    <location>
        <begin position="22"/>
        <end position="33"/>
    </location>
</feature>
<sequence>MEPPAKRSRVGSSPLGLQSKGDEDDELNYEPDEVSQMRDPGYQLEQSRAFAAFKLKSTFEHIFQKYERDFTGIGDEIDLRTGKIITNNGHLERMRNERDTGISDEDEEDEGMLLEDAFASGDEEDDEGGSDEDSADGREDHDQSDNEKDEERILHGKKDANSLSTALIHRREVGLQRRSSLSHTLPSTSRSGSEQRLSNLGPPRQSENGNMNSSAKVWGYEPESVDPTWRVPEISPPKLGDNLMSKLYGARYRFPVTRGSQSVWSSRQDSELEMATPEPARIDMAQLARVRQEASRMARPTSKKLLQAFTTDDDNEDDILGVSAADREPKIERKKNREDAAKDRGSVMVGKEQLQEPLQSVEVEQTQTQHTVSGSSAREADCHKQTKPSMKEKSKSKKRLFPTKVRKPRKTTQQIKVPDEALEQPVNATTQLDSAQGLTGFPTDKEAQKRPRQQIVIELFSKGPPADEITEAKDPEDMDIFGSTEQCIALAPKLAGLTVSERSSIVPVSREAPVEAITDAYASFEATPGKAPGPAKEKFTRHEIDPSYAFSDDDDGIPTTRARFNHSQKQSVAVPAPNEYIKPDSVTAMGPSEKLLVLETSDDQQGAEAQSETKVEDTSPSPTVDESAAEQPADTDVDASEKQVAEQTAAPEQHADPHDPESSEILNDIHPPSMLQSTEELSEDRQSTERHVAGETHMAGAENIVATADIIVQESQSPNKRTQETEMQGGTRENAQEETQPEKLQGVRANDTQEGTRTDNAQGQTLEETDDEKEEEHLAEDIQQEEDEEVLEPFTIPLGLDEMDETSAIEAGPEPGAIDIELPNLPAPAEAPPRRARSSSLIHSGRVEKSATSPMRHLNLRSSSPLKRYANPSSSSAKARRSVRFRASASPRRKTPQDHKSSTGQCPAPASEAPGSETVNMPDSSVVGQPSPALKPPRRKQHPKQPSTPFSRQRPITTKGSSSKKSIISLLSDDEDELTLDLFKTWTSSGGSSGDRKRTSFTPILLAGAETRITTPMKQRIPSGGGAGSDTVTARGRKRKAAWAFATPTKVHFGSPSGSLVRTPGGNMRRCGEDGFRCDRDFCFTCL</sequence>
<dbReference type="PANTHER" id="PTHR15992">
    <property type="entry name" value="HOLLIDAY JUNCTION RECOGNITION PROTEIN"/>
    <property type="match status" value="1"/>
</dbReference>
<feature type="compositionally biased region" description="Basic and acidic residues" evidence="1">
    <location>
        <begin position="683"/>
        <end position="694"/>
    </location>
</feature>
<feature type="region of interest" description="Disordered" evidence="1">
    <location>
        <begin position="601"/>
        <end position="789"/>
    </location>
</feature>
<feature type="region of interest" description="Disordered" evidence="1">
    <location>
        <begin position="430"/>
        <end position="451"/>
    </location>
</feature>
<gene>
    <name evidence="2" type="ORF">CI238_07867</name>
</gene>
<protein>
    <submittedName>
        <fullName evidence="2">Myb-like dna-binding domain protein</fullName>
    </submittedName>
</protein>
<dbReference type="Gene3D" id="1.10.20.10">
    <property type="entry name" value="Histone, subunit A"/>
    <property type="match status" value="1"/>
</dbReference>
<feature type="compositionally biased region" description="Basic residues" evidence="1">
    <location>
        <begin position="394"/>
        <end position="410"/>
    </location>
</feature>
<dbReference type="Pfam" id="PF10384">
    <property type="entry name" value="Scm3"/>
    <property type="match status" value="1"/>
</dbReference>
<keyword evidence="3" id="KW-1185">Reference proteome</keyword>
<dbReference type="Proteomes" id="UP000076584">
    <property type="component" value="Unassembled WGS sequence"/>
</dbReference>
<organism evidence="2 3">
    <name type="scientific">Colletotrichum incanum</name>
    <name type="common">Soybean anthracnose fungus</name>
    <dbReference type="NCBI Taxonomy" id="1573173"/>
    <lineage>
        <taxon>Eukaryota</taxon>
        <taxon>Fungi</taxon>
        <taxon>Dikarya</taxon>
        <taxon>Ascomycota</taxon>
        <taxon>Pezizomycotina</taxon>
        <taxon>Sordariomycetes</taxon>
        <taxon>Hypocreomycetidae</taxon>
        <taxon>Glomerellales</taxon>
        <taxon>Glomerellaceae</taxon>
        <taxon>Colletotrichum</taxon>
        <taxon>Colletotrichum spaethianum species complex</taxon>
    </lineage>
</organism>
<feature type="region of interest" description="Disordered" evidence="1">
    <location>
        <begin position="259"/>
        <end position="413"/>
    </location>
</feature>
<dbReference type="InterPro" id="IPR018465">
    <property type="entry name" value="Scm3/HJURP"/>
</dbReference>
<feature type="region of interest" description="Disordered" evidence="1">
    <location>
        <begin position="810"/>
        <end position="965"/>
    </location>
</feature>
<proteinExistence type="predicted"/>
<feature type="compositionally biased region" description="Polar residues" evidence="1">
    <location>
        <begin position="177"/>
        <end position="198"/>
    </location>
</feature>